<evidence type="ECO:0000256" key="1">
    <source>
        <dbReference type="SAM" id="MobiDB-lite"/>
    </source>
</evidence>
<name>A0A654M6K6_9ARCH</name>
<keyword evidence="3" id="KW-0223">Dioxygenase</keyword>
<dbReference type="PANTHER" id="PTHR36110:SF2">
    <property type="entry name" value="RING-CLEAVING DIOXYGENASE MHQE-RELATED"/>
    <property type="match status" value="1"/>
</dbReference>
<proteinExistence type="predicted"/>
<dbReference type="EC" id="1.13.11.-" evidence="3"/>
<dbReference type="AlphaFoldDB" id="A0A654M6K6"/>
<dbReference type="PROSITE" id="PS51819">
    <property type="entry name" value="VOC"/>
    <property type="match status" value="2"/>
</dbReference>
<reference evidence="4" key="1">
    <citation type="submission" date="2015-10" db="EMBL/GenBank/DDBJ databases">
        <title>Niche specialization of a soil ammonia-oxidizing archaeon, Candidatus Nitrosocosmicus oleophilus.</title>
        <authorList>
            <person name="Jung M.-Y."/>
            <person name="Rhee S.-K."/>
        </authorList>
    </citation>
    <scope>NUCLEOTIDE SEQUENCE [LARGE SCALE GENOMIC DNA]</scope>
    <source>
        <strain evidence="4">MY3</strain>
    </source>
</reference>
<dbReference type="SUPFAM" id="SSF54593">
    <property type="entry name" value="Glyoxalase/Bleomycin resistance protein/Dihydroxybiphenyl dioxygenase"/>
    <property type="match status" value="1"/>
</dbReference>
<dbReference type="GeneID" id="60420977"/>
<protein>
    <submittedName>
        <fullName evidence="3">Ring-cleaving dioxygenase MhqO</fullName>
        <ecNumber evidence="3">1.13.11.-</ecNumber>
    </submittedName>
</protein>
<dbReference type="InterPro" id="IPR004360">
    <property type="entry name" value="Glyas_Fos-R_dOase_dom"/>
</dbReference>
<dbReference type="InterPro" id="IPR052537">
    <property type="entry name" value="Extradiol_RC_dioxygenase"/>
</dbReference>
<accession>A0A654M6K6</accession>
<feature type="region of interest" description="Disordered" evidence="1">
    <location>
        <begin position="340"/>
        <end position="363"/>
    </location>
</feature>
<dbReference type="KEGG" id="taa:NMY3_00843"/>
<dbReference type="EMBL" id="CP012850">
    <property type="protein sequence ID" value="ALI35052.1"/>
    <property type="molecule type" value="Genomic_DNA"/>
</dbReference>
<keyword evidence="4" id="KW-1185">Reference proteome</keyword>
<feature type="domain" description="VOC" evidence="2">
    <location>
        <begin position="163"/>
        <end position="301"/>
    </location>
</feature>
<dbReference type="Gene3D" id="3.10.180.10">
    <property type="entry name" value="2,3-Dihydroxybiphenyl 1,2-Dioxygenase, domain 1"/>
    <property type="match status" value="2"/>
</dbReference>
<evidence type="ECO:0000313" key="3">
    <source>
        <dbReference type="EMBL" id="ALI35052.1"/>
    </source>
</evidence>
<dbReference type="OrthoDB" id="9710at2157"/>
<dbReference type="Proteomes" id="UP000058925">
    <property type="component" value="Chromosome"/>
</dbReference>
<dbReference type="InterPro" id="IPR037523">
    <property type="entry name" value="VOC_core"/>
</dbReference>
<evidence type="ECO:0000313" key="4">
    <source>
        <dbReference type="Proteomes" id="UP000058925"/>
    </source>
</evidence>
<evidence type="ECO:0000259" key="2">
    <source>
        <dbReference type="PROSITE" id="PS51819"/>
    </source>
</evidence>
<dbReference type="RefSeq" id="WP_196817599.1">
    <property type="nucleotide sequence ID" value="NZ_CP012850.1"/>
</dbReference>
<keyword evidence="3" id="KW-0560">Oxidoreductase</keyword>
<sequence>MTRDSHQGILGIHHITAIAGNPQKNIDFYTGFLGLRLVKLTVNFDDPQTYHFYYGDDIGRPGTILTFFPWQNMPKGFRGTGQVITTAFLIPESSIEYWINRLKSQGVSYTGPTKRFDDVDEQVITFYDPDGMEIELVAHKDAETKKDHVWRKGPIPEEYATRGFYSATLSLEGYERTADLLIENMGFSKTKSEGNRFRFEIKDKEKIIDGFYSNKQKRELDLLNSPSTVDLVCLPYTQRGSMGVGTVHHIAWRTPTDESQLDMRKIIINTGLDATPVIDRTYFHSLYFREPGGILFEIATDPPGFMIDQKEEELGQKLLLPEWLEPDRKYLEKVLPKISTPSLDKFSSPSPSPSDQTSKLSER</sequence>
<feature type="domain" description="VOC" evidence="2">
    <location>
        <begin position="11"/>
        <end position="139"/>
    </location>
</feature>
<gene>
    <name evidence="3" type="primary">mhqO_1</name>
    <name evidence="3" type="ORF">NMY3_00843</name>
</gene>
<dbReference type="PANTHER" id="PTHR36110">
    <property type="entry name" value="RING-CLEAVING DIOXYGENASE MHQE-RELATED"/>
    <property type="match status" value="1"/>
</dbReference>
<dbReference type="CDD" id="cd08347">
    <property type="entry name" value="PcpA_C_like"/>
    <property type="match status" value="1"/>
</dbReference>
<dbReference type="Pfam" id="PF00903">
    <property type="entry name" value="Glyoxalase"/>
    <property type="match status" value="1"/>
</dbReference>
<organism evidence="3 4">
    <name type="scientific">Candidatus Nitrosocosmicus oleophilus</name>
    <dbReference type="NCBI Taxonomy" id="1353260"/>
    <lineage>
        <taxon>Archaea</taxon>
        <taxon>Nitrososphaerota</taxon>
        <taxon>Nitrososphaeria</taxon>
        <taxon>Nitrososphaerales</taxon>
        <taxon>Nitrososphaeraceae</taxon>
        <taxon>Candidatus Nitrosocosmicus</taxon>
    </lineage>
</organism>
<dbReference type="InterPro" id="IPR029068">
    <property type="entry name" value="Glyas_Bleomycin-R_OHBP_Dase"/>
</dbReference>
<dbReference type="GO" id="GO:0051213">
    <property type="term" value="F:dioxygenase activity"/>
    <property type="evidence" value="ECO:0007669"/>
    <property type="project" value="UniProtKB-KW"/>
</dbReference>